<evidence type="ECO:0000313" key="4">
    <source>
        <dbReference type="Proteomes" id="UP000218887"/>
    </source>
</evidence>
<keyword evidence="1" id="KW-0472">Membrane</keyword>
<dbReference type="EMBL" id="NPOA01000001">
    <property type="protein sequence ID" value="PAV31523.1"/>
    <property type="molecule type" value="Genomic_DNA"/>
</dbReference>
<name>A0A2A2IK81_9BACI</name>
<dbReference type="InterPro" id="IPR051158">
    <property type="entry name" value="Metallophosphoesterase_sf"/>
</dbReference>
<reference evidence="3 4" key="1">
    <citation type="submission" date="2017-08" db="EMBL/GenBank/DDBJ databases">
        <title>Virgibacillus indicus sp. nov. and Virgibacillus profoundi sp. nov, two moderately halophilic bacteria isolated from marine sediment by using the Microfluidic Streak Plate.</title>
        <authorList>
            <person name="Xu B."/>
            <person name="Hu B."/>
            <person name="Wang J."/>
            <person name="Zhu Y."/>
            <person name="Huang L."/>
            <person name="Du W."/>
            <person name="Huang Y."/>
        </authorList>
    </citation>
    <scope>NUCLEOTIDE SEQUENCE [LARGE SCALE GENOMIC DNA]</scope>
    <source>
        <strain evidence="3 4">IO3-P3-H5</strain>
    </source>
</reference>
<dbReference type="GO" id="GO:0016787">
    <property type="term" value="F:hydrolase activity"/>
    <property type="evidence" value="ECO:0007669"/>
    <property type="project" value="InterPro"/>
</dbReference>
<keyword evidence="4" id="KW-1185">Reference proteome</keyword>
<sequence>MGKSFRRADLRSFPRKRKVCLVTYCITNWRLLSKKGIGVRLVVRKVVGRIIVGILIVVIVFVIYTLWDNNRITIAEQEINIDNLPYQLEDFRILQITDLHEKQFGKNQKRLIDTINSIEYDAIVFTGDMLDGVQSTNYQPFYSLLEGIDKKENAWYVPGNADPDSYQVEPTFGKSEFIIGMEERGVQLLESIDTVEVEGVSIHFTNFELSIIENPESIGGINGVVYPSYTLDEQYLTHQKKLWRDMQNLVIEESDIMVALNHYPVPDLRIDYIEKDANTIWRDFDLIIAGHYHGGQIRIPFYGAIFIPDPWYEPNSFFPPQNRVKGLWEYKETKQYVSTGLGSSDAISFLKFRLFNPPEINLSTLKGD</sequence>
<dbReference type="Proteomes" id="UP000218887">
    <property type="component" value="Unassembled WGS sequence"/>
</dbReference>
<dbReference type="PANTHER" id="PTHR31302:SF0">
    <property type="entry name" value="TRANSMEMBRANE PROTEIN WITH METALLOPHOSPHOESTERASE DOMAIN"/>
    <property type="match status" value="1"/>
</dbReference>
<evidence type="ECO:0000313" key="3">
    <source>
        <dbReference type="EMBL" id="PAV31523.1"/>
    </source>
</evidence>
<dbReference type="InterPro" id="IPR004843">
    <property type="entry name" value="Calcineurin-like_PHP"/>
</dbReference>
<proteinExistence type="predicted"/>
<organism evidence="3 4">
    <name type="scientific">Virgibacillus profundi</name>
    <dbReference type="NCBI Taxonomy" id="2024555"/>
    <lineage>
        <taxon>Bacteria</taxon>
        <taxon>Bacillati</taxon>
        <taxon>Bacillota</taxon>
        <taxon>Bacilli</taxon>
        <taxon>Bacillales</taxon>
        <taxon>Bacillaceae</taxon>
        <taxon>Virgibacillus</taxon>
    </lineage>
</organism>
<feature type="transmembrane region" description="Helical" evidence="1">
    <location>
        <begin position="46"/>
        <end position="67"/>
    </location>
</feature>
<comment type="caution">
    <text evidence="3">The sequence shown here is derived from an EMBL/GenBank/DDBJ whole genome shotgun (WGS) entry which is preliminary data.</text>
</comment>
<protein>
    <recommendedName>
        <fullName evidence="2">Calcineurin-like phosphoesterase domain-containing protein</fullName>
    </recommendedName>
</protein>
<dbReference type="Pfam" id="PF00149">
    <property type="entry name" value="Metallophos"/>
    <property type="match status" value="1"/>
</dbReference>
<dbReference type="SUPFAM" id="SSF56300">
    <property type="entry name" value="Metallo-dependent phosphatases"/>
    <property type="match status" value="1"/>
</dbReference>
<evidence type="ECO:0000256" key="1">
    <source>
        <dbReference type="SAM" id="Phobius"/>
    </source>
</evidence>
<keyword evidence="1" id="KW-0812">Transmembrane</keyword>
<dbReference type="Gene3D" id="3.60.21.10">
    <property type="match status" value="1"/>
</dbReference>
<feature type="domain" description="Calcineurin-like phosphoesterase" evidence="2">
    <location>
        <begin position="91"/>
        <end position="294"/>
    </location>
</feature>
<accession>A0A2A2IK81</accession>
<dbReference type="AlphaFoldDB" id="A0A2A2IK81"/>
<dbReference type="PANTHER" id="PTHR31302">
    <property type="entry name" value="TRANSMEMBRANE PROTEIN WITH METALLOPHOSPHOESTERASE DOMAIN-RELATED"/>
    <property type="match status" value="1"/>
</dbReference>
<dbReference type="InterPro" id="IPR029052">
    <property type="entry name" value="Metallo-depent_PP-like"/>
</dbReference>
<gene>
    <name evidence="3" type="ORF">CIL05_02375</name>
</gene>
<keyword evidence="1" id="KW-1133">Transmembrane helix</keyword>
<evidence type="ECO:0000259" key="2">
    <source>
        <dbReference type="Pfam" id="PF00149"/>
    </source>
</evidence>